<keyword evidence="2" id="KW-0479">Metal-binding</keyword>
<dbReference type="AlphaFoldDB" id="A0A1R4IB97"/>
<keyword evidence="6" id="KW-0472">Membrane</keyword>
<comment type="subcellular location">
    <subcellularLocation>
        <location evidence="1">Cell envelope</location>
    </subcellularLocation>
</comment>
<dbReference type="SUPFAM" id="SSF81296">
    <property type="entry name" value="E set domains"/>
    <property type="match status" value="1"/>
</dbReference>
<accession>A0A1R4IB97</accession>
<organism evidence="9 10">
    <name type="scientific">Microbacterium esteraromaticum</name>
    <dbReference type="NCBI Taxonomy" id="57043"/>
    <lineage>
        <taxon>Bacteria</taxon>
        <taxon>Bacillati</taxon>
        <taxon>Actinomycetota</taxon>
        <taxon>Actinomycetes</taxon>
        <taxon>Micrococcales</taxon>
        <taxon>Microbacteriaceae</taxon>
        <taxon>Microbacterium</taxon>
    </lineage>
</organism>
<feature type="region of interest" description="Disordered" evidence="5">
    <location>
        <begin position="129"/>
        <end position="164"/>
    </location>
</feature>
<feature type="compositionally biased region" description="Low complexity" evidence="5">
    <location>
        <begin position="132"/>
        <end position="164"/>
    </location>
</feature>
<dbReference type="Pfam" id="PF04234">
    <property type="entry name" value="CopC"/>
    <property type="match status" value="1"/>
</dbReference>
<dbReference type="GO" id="GO:0006825">
    <property type="term" value="P:copper ion transport"/>
    <property type="evidence" value="ECO:0007669"/>
    <property type="project" value="InterPro"/>
</dbReference>
<dbReference type="Proteomes" id="UP000196320">
    <property type="component" value="Unassembled WGS sequence"/>
</dbReference>
<dbReference type="InterPro" id="IPR007348">
    <property type="entry name" value="CopC_dom"/>
</dbReference>
<keyword evidence="6" id="KW-1133">Transmembrane helix</keyword>
<evidence type="ECO:0000256" key="6">
    <source>
        <dbReference type="SAM" id="Phobius"/>
    </source>
</evidence>
<protein>
    <submittedName>
        <fullName evidence="9">Copper resistance protein CopC</fullName>
    </submittedName>
</protein>
<dbReference type="GO" id="GO:0005507">
    <property type="term" value="F:copper ion binding"/>
    <property type="evidence" value="ECO:0007669"/>
    <property type="project" value="InterPro"/>
</dbReference>
<dbReference type="GO" id="GO:0046688">
    <property type="term" value="P:response to copper ion"/>
    <property type="evidence" value="ECO:0007669"/>
    <property type="project" value="InterPro"/>
</dbReference>
<feature type="domain" description="CopC" evidence="8">
    <location>
        <begin position="28"/>
        <end position="125"/>
    </location>
</feature>
<sequence length="197" mass="20204">MFRIRTALAGAAVAAVAVLAFAAPASAHDALISSSPAADEQVTTVPEQISLTFSNNLLVLEENSGTAMTVVDEAGRDWVTGEPVVEADTVTAELEPGMPNGSYDVTWKIVSSDGHPTSGEYSFTVAAEGNDATPEPTETATTPEESATPVAETPAAETPAPAPAETDAAPWPLLIGLGVVVLIAIIVVIVIAARKKR</sequence>
<evidence type="ECO:0000256" key="4">
    <source>
        <dbReference type="ARBA" id="ARBA00023008"/>
    </source>
</evidence>
<feature type="chain" id="PRO_5039267721" evidence="7">
    <location>
        <begin position="23"/>
        <end position="197"/>
    </location>
</feature>
<evidence type="ECO:0000313" key="9">
    <source>
        <dbReference type="EMBL" id="SJN17102.1"/>
    </source>
</evidence>
<proteinExistence type="predicted"/>
<keyword evidence="6" id="KW-0812">Transmembrane</keyword>
<dbReference type="PANTHER" id="PTHR34820">
    <property type="entry name" value="INNER MEMBRANE PROTEIN YEBZ"/>
    <property type="match status" value="1"/>
</dbReference>
<keyword evidence="4" id="KW-0186">Copper</keyword>
<name>A0A1R4IB97_9MICO</name>
<dbReference type="InterPro" id="IPR014756">
    <property type="entry name" value="Ig_E-set"/>
</dbReference>
<keyword evidence="3 7" id="KW-0732">Signal</keyword>
<dbReference type="GO" id="GO:0005886">
    <property type="term" value="C:plasma membrane"/>
    <property type="evidence" value="ECO:0007669"/>
    <property type="project" value="TreeGrafter"/>
</dbReference>
<reference evidence="9 10" key="1">
    <citation type="submission" date="2017-02" db="EMBL/GenBank/DDBJ databases">
        <authorList>
            <person name="Peterson S.W."/>
        </authorList>
    </citation>
    <scope>NUCLEOTIDE SEQUENCE [LARGE SCALE GENOMIC DNA]</scope>
    <source>
        <strain evidence="9 10">B Mb 05.01</strain>
    </source>
</reference>
<gene>
    <name evidence="9" type="ORF">FM104_01230</name>
</gene>
<feature type="transmembrane region" description="Helical" evidence="6">
    <location>
        <begin position="171"/>
        <end position="193"/>
    </location>
</feature>
<dbReference type="EMBL" id="FUKO01000004">
    <property type="protein sequence ID" value="SJN17102.1"/>
    <property type="molecule type" value="Genomic_DNA"/>
</dbReference>
<evidence type="ECO:0000256" key="7">
    <source>
        <dbReference type="SAM" id="SignalP"/>
    </source>
</evidence>
<evidence type="ECO:0000256" key="1">
    <source>
        <dbReference type="ARBA" id="ARBA00004196"/>
    </source>
</evidence>
<dbReference type="GO" id="GO:0030313">
    <property type="term" value="C:cell envelope"/>
    <property type="evidence" value="ECO:0007669"/>
    <property type="project" value="UniProtKB-SubCell"/>
</dbReference>
<feature type="signal peptide" evidence="7">
    <location>
        <begin position="1"/>
        <end position="22"/>
    </location>
</feature>
<evidence type="ECO:0000256" key="2">
    <source>
        <dbReference type="ARBA" id="ARBA00022723"/>
    </source>
</evidence>
<dbReference type="Gene3D" id="2.60.40.1220">
    <property type="match status" value="1"/>
</dbReference>
<dbReference type="InterPro" id="IPR014755">
    <property type="entry name" value="Cu-Rt/internalin_Ig-like"/>
</dbReference>
<evidence type="ECO:0000256" key="5">
    <source>
        <dbReference type="SAM" id="MobiDB-lite"/>
    </source>
</evidence>
<dbReference type="PANTHER" id="PTHR34820:SF4">
    <property type="entry name" value="INNER MEMBRANE PROTEIN YEBZ"/>
    <property type="match status" value="1"/>
</dbReference>
<evidence type="ECO:0000259" key="8">
    <source>
        <dbReference type="Pfam" id="PF04234"/>
    </source>
</evidence>
<evidence type="ECO:0000313" key="10">
    <source>
        <dbReference type="Proteomes" id="UP000196320"/>
    </source>
</evidence>
<dbReference type="GO" id="GO:0042597">
    <property type="term" value="C:periplasmic space"/>
    <property type="evidence" value="ECO:0007669"/>
    <property type="project" value="InterPro"/>
</dbReference>
<dbReference type="RefSeq" id="WP_179206623.1">
    <property type="nucleotide sequence ID" value="NZ_FUKO01000004.1"/>
</dbReference>
<keyword evidence="10" id="KW-1185">Reference proteome</keyword>
<evidence type="ECO:0000256" key="3">
    <source>
        <dbReference type="ARBA" id="ARBA00022729"/>
    </source>
</evidence>
<dbReference type="InterPro" id="IPR032694">
    <property type="entry name" value="CopC/D"/>
</dbReference>